<dbReference type="OrthoDB" id="5135691at2759"/>
<name>A0A9W9PCA1_PENCI</name>
<dbReference type="RefSeq" id="XP_056503633.1">
    <property type="nucleotide sequence ID" value="XM_056641139.1"/>
</dbReference>
<dbReference type="EMBL" id="JAPQKT010000002">
    <property type="protein sequence ID" value="KAJ5240628.1"/>
    <property type="molecule type" value="Genomic_DNA"/>
</dbReference>
<reference evidence="4" key="1">
    <citation type="submission" date="2022-11" db="EMBL/GenBank/DDBJ databases">
        <authorList>
            <person name="Petersen C."/>
        </authorList>
    </citation>
    <scope>NUCLEOTIDE SEQUENCE</scope>
    <source>
        <strain evidence="4">IBT 23319</strain>
    </source>
</reference>
<feature type="repeat" description="ANK" evidence="3">
    <location>
        <begin position="251"/>
        <end position="272"/>
    </location>
</feature>
<evidence type="ECO:0000256" key="2">
    <source>
        <dbReference type="ARBA" id="ARBA00023043"/>
    </source>
</evidence>
<evidence type="ECO:0000256" key="1">
    <source>
        <dbReference type="ARBA" id="ARBA00022737"/>
    </source>
</evidence>
<protein>
    <recommendedName>
        <fullName evidence="6">Ankyrin repeat protein</fullName>
    </recommendedName>
</protein>
<keyword evidence="2 3" id="KW-0040">ANK repeat</keyword>
<dbReference type="PANTHER" id="PTHR24198:SF165">
    <property type="entry name" value="ANKYRIN REPEAT-CONTAINING PROTEIN-RELATED"/>
    <property type="match status" value="1"/>
</dbReference>
<accession>A0A9W9PCA1</accession>
<feature type="repeat" description="ANK" evidence="3">
    <location>
        <begin position="150"/>
        <end position="182"/>
    </location>
</feature>
<dbReference type="InterPro" id="IPR036770">
    <property type="entry name" value="Ankyrin_rpt-contain_sf"/>
</dbReference>
<dbReference type="Proteomes" id="UP001147733">
    <property type="component" value="Unassembled WGS sequence"/>
</dbReference>
<keyword evidence="1" id="KW-0677">Repeat</keyword>
<dbReference type="PROSITE" id="PS50297">
    <property type="entry name" value="ANK_REP_REGION"/>
    <property type="match status" value="2"/>
</dbReference>
<dbReference type="Gene3D" id="1.25.40.20">
    <property type="entry name" value="Ankyrin repeat-containing domain"/>
    <property type="match status" value="2"/>
</dbReference>
<comment type="caution">
    <text evidence="4">The sequence shown here is derived from an EMBL/GenBank/DDBJ whole genome shotgun (WGS) entry which is preliminary data.</text>
</comment>
<dbReference type="PANTHER" id="PTHR24198">
    <property type="entry name" value="ANKYRIN REPEAT AND PROTEIN KINASE DOMAIN-CONTAINING PROTEIN"/>
    <property type="match status" value="1"/>
</dbReference>
<dbReference type="SUPFAM" id="SSF48403">
    <property type="entry name" value="Ankyrin repeat"/>
    <property type="match status" value="1"/>
</dbReference>
<gene>
    <name evidence="4" type="ORF">N7469_002219</name>
</gene>
<reference evidence="4" key="2">
    <citation type="journal article" date="2023" name="IMA Fungus">
        <title>Comparative genomic study of the Penicillium genus elucidates a diverse pangenome and 15 lateral gene transfer events.</title>
        <authorList>
            <person name="Petersen C."/>
            <person name="Sorensen T."/>
            <person name="Nielsen M.R."/>
            <person name="Sondergaard T.E."/>
            <person name="Sorensen J.L."/>
            <person name="Fitzpatrick D.A."/>
            <person name="Frisvad J.C."/>
            <person name="Nielsen K.L."/>
        </authorList>
    </citation>
    <scope>NUCLEOTIDE SEQUENCE</scope>
    <source>
        <strain evidence="4">IBT 23319</strain>
    </source>
</reference>
<dbReference type="AlphaFoldDB" id="A0A9W9PCA1"/>
<dbReference type="GeneID" id="81380306"/>
<dbReference type="InterPro" id="IPR002110">
    <property type="entry name" value="Ankyrin_rpt"/>
</dbReference>
<organism evidence="4 5">
    <name type="scientific">Penicillium citrinum</name>
    <dbReference type="NCBI Taxonomy" id="5077"/>
    <lineage>
        <taxon>Eukaryota</taxon>
        <taxon>Fungi</taxon>
        <taxon>Dikarya</taxon>
        <taxon>Ascomycota</taxon>
        <taxon>Pezizomycotina</taxon>
        <taxon>Eurotiomycetes</taxon>
        <taxon>Eurotiomycetidae</taxon>
        <taxon>Eurotiales</taxon>
        <taxon>Aspergillaceae</taxon>
        <taxon>Penicillium</taxon>
    </lineage>
</organism>
<evidence type="ECO:0000256" key="3">
    <source>
        <dbReference type="PROSITE-ProRule" id="PRU00023"/>
    </source>
</evidence>
<sequence length="311" mass="34986">MSHIRDLSTEILFLIASYLQGSAKFALARSCKTLYHEPRPVILKFNIDYQNSNLLGLAAKDDNITLARWLLDYGANINAFFRGKTPVMRAIKNSSPTVLTLLLNSPGLDINLQNREQESALWIAVRHGASSTLWRVLERVDCAVDLRHQRGQTALHLAVWWGRIGLAQLLLARGSDPNADDDLGISSWVKANRISGPSIMALSQKQPEYAGPLNSRHGEPSLHQAIFHGSVGDVRLLQRRKDLDLATIDRNGNTTLHLAVRSRRLDVVDLILWQPRTDVNCIDNDGYPPLWWSTYLTYDEITEIFADCKGR</sequence>
<keyword evidence="5" id="KW-1185">Reference proteome</keyword>
<dbReference type="SMART" id="SM00248">
    <property type="entry name" value="ANK"/>
    <property type="match status" value="6"/>
</dbReference>
<dbReference type="Pfam" id="PF12796">
    <property type="entry name" value="Ank_2"/>
    <property type="match status" value="2"/>
</dbReference>
<proteinExistence type="predicted"/>
<dbReference type="PROSITE" id="PS50088">
    <property type="entry name" value="ANK_REPEAT"/>
    <property type="match status" value="2"/>
</dbReference>
<evidence type="ECO:0000313" key="4">
    <source>
        <dbReference type="EMBL" id="KAJ5240628.1"/>
    </source>
</evidence>
<evidence type="ECO:0008006" key="6">
    <source>
        <dbReference type="Google" id="ProtNLM"/>
    </source>
</evidence>
<evidence type="ECO:0000313" key="5">
    <source>
        <dbReference type="Proteomes" id="UP001147733"/>
    </source>
</evidence>